<dbReference type="GO" id="GO:0045892">
    <property type="term" value="P:negative regulation of DNA-templated transcription"/>
    <property type="evidence" value="ECO:0007669"/>
    <property type="project" value="UniProtKB-ARBA"/>
</dbReference>
<dbReference type="GO" id="GO:0003677">
    <property type="term" value="F:DNA binding"/>
    <property type="evidence" value="ECO:0007669"/>
    <property type="project" value="InterPro"/>
</dbReference>
<protein>
    <submittedName>
        <fullName evidence="1">Metal-sensitive transcriptional regulator</fullName>
    </submittedName>
</protein>
<dbReference type="EMBL" id="JACXJA010000053">
    <property type="protein sequence ID" value="MBD2866158.1"/>
    <property type="molecule type" value="Genomic_DNA"/>
</dbReference>
<dbReference type="PANTHER" id="PTHR33677:SF5">
    <property type="entry name" value="TRANSCRIPTIONAL REPRESSOR FRMR"/>
    <property type="match status" value="1"/>
</dbReference>
<dbReference type="GO" id="GO:0046872">
    <property type="term" value="F:metal ion binding"/>
    <property type="evidence" value="ECO:0007669"/>
    <property type="project" value="InterPro"/>
</dbReference>
<dbReference type="AlphaFoldDB" id="A0A927CDP0"/>
<comment type="caution">
    <text evidence="1">The sequence shown here is derived from an EMBL/GenBank/DDBJ whole genome shotgun (WGS) entry which is preliminary data.</text>
</comment>
<dbReference type="InterPro" id="IPR003735">
    <property type="entry name" value="Metal_Tscrpt_repr"/>
</dbReference>
<dbReference type="CDD" id="cd10155">
    <property type="entry name" value="BsYrkD-like_DUF156"/>
    <property type="match status" value="1"/>
</dbReference>
<proteinExistence type="predicted"/>
<keyword evidence="2" id="KW-1185">Reference proteome</keyword>
<dbReference type="Pfam" id="PF02583">
    <property type="entry name" value="Trns_repr_metal"/>
    <property type="match status" value="1"/>
</dbReference>
<dbReference type="Gene3D" id="1.20.58.1000">
    <property type="entry name" value="Metal-sensitive repressor, helix protomer"/>
    <property type="match status" value="1"/>
</dbReference>
<reference evidence="1" key="1">
    <citation type="submission" date="2020-09" db="EMBL/GenBank/DDBJ databases">
        <title>A novel bacterium of genus Paenibacillus, isolated from South China Sea.</title>
        <authorList>
            <person name="Huang H."/>
            <person name="Mo K."/>
            <person name="Hu Y."/>
        </authorList>
    </citation>
    <scope>NUCLEOTIDE SEQUENCE</scope>
    <source>
        <strain evidence="1">IB182363</strain>
    </source>
</reference>
<dbReference type="RefSeq" id="WP_190931776.1">
    <property type="nucleotide sequence ID" value="NZ_JACXJA010000053.1"/>
</dbReference>
<dbReference type="InterPro" id="IPR038390">
    <property type="entry name" value="Metal_Tscrpt_repr_sf"/>
</dbReference>
<accession>A0A927CDP0</accession>
<organism evidence="1 2">
    <name type="scientific">Paenibacillus oceani</name>
    <dbReference type="NCBI Taxonomy" id="2772510"/>
    <lineage>
        <taxon>Bacteria</taxon>
        <taxon>Bacillati</taxon>
        <taxon>Bacillota</taxon>
        <taxon>Bacilli</taxon>
        <taxon>Bacillales</taxon>
        <taxon>Paenibacillaceae</taxon>
        <taxon>Paenibacillus</taxon>
    </lineage>
</organism>
<sequence>MAMDYDDDIKRRLKRVEGQVRGILKMMEEGKDCKDVVSQLSAVRSAVDKAMAYVVAVNLEKCIVEEREAGNDTGKLVQEAVELLIKSR</sequence>
<dbReference type="Proteomes" id="UP000639396">
    <property type="component" value="Unassembled WGS sequence"/>
</dbReference>
<evidence type="ECO:0000313" key="2">
    <source>
        <dbReference type="Proteomes" id="UP000639396"/>
    </source>
</evidence>
<name>A0A927CDP0_9BACL</name>
<gene>
    <name evidence="1" type="ORF">IDH45_29710</name>
</gene>
<evidence type="ECO:0000313" key="1">
    <source>
        <dbReference type="EMBL" id="MBD2866158.1"/>
    </source>
</evidence>
<dbReference type="PANTHER" id="PTHR33677">
    <property type="entry name" value="TRANSCRIPTIONAL REPRESSOR FRMR-RELATED"/>
    <property type="match status" value="1"/>
</dbReference>